<comment type="caution">
    <text evidence="1">The sequence shown here is derived from an EMBL/GenBank/DDBJ whole genome shotgun (WGS) entry which is preliminary data.</text>
</comment>
<accession>A0A849BME3</accession>
<evidence type="ECO:0000313" key="1">
    <source>
        <dbReference type="EMBL" id="NNH24449.1"/>
    </source>
</evidence>
<dbReference type="Proteomes" id="UP000555552">
    <property type="component" value="Unassembled WGS sequence"/>
</dbReference>
<reference evidence="1 2" key="1">
    <citation type="submission" date="2020-05" db="EMBL/GenBank/DDBJ databases">
        <title>MicrobeNet Type strains.</title>
        <authorList>
            <person name="Nicholson A.C."/>
        </authorList>
    </citation>
    <scope>NUCLEOTIDE SEQUENCE [LARGE SCALE GENOMIC DNA]</scope>
    <source>
        <strain evidence="1 2">JCM 14547</strain>
    </source>
</reference>
<feature type="non-terminal residue" evidence="1">
    <location>
        <position position="57"/>
    </location>
</feature>
<proteinExistence type="predicted"/>
<evidence type="ECO:0000313" key="2">
    <source>
        <dbReference type="Proteomes" id="UP000555552"/>
    </source>
</evidence>
<dbReference type="EMBL" id="JABEMA010000358">
    <property type="protein sequence ID" value="NNH24449.1"/>
    <property type="molecule type" value="Genomic_DNA"/>
</dbReference>
<gene>
    <name evidence="1" type="ORF">HLB09_15405</name>
</gene>
<protein>
    <submittedName>
        <fullName evidence="1">Uncharacterized protein</fullName>
    </submittedName>
</protein>
<dbReference type="AlphaFoldDB" id="A0A849BME3"/>
<organism evidence="1 2">
    <name type="scientific">Pseudokineococcus marinus</name>
    <dbReference type="NCBI Taxonomy" id="351215"/>
    <lineage>
        <taxon>Bacteria</taxon>
        <taxon>Bacillati</taxon>
        <taxon>Actinomycetota</taxon>
        <taxon>Actinomycetes</taxon>
        <taxon>Kineosporiales</taxon>
        <taxon>Kineosporiaceae</taxon>
        <taxon>Pseudokineococcus</taxon>
    </lineage>
</organism>
<name>A0A849BME3_9ACTN</name>
<sequence>MQHVPYGLVSSPVVAFDLVRHPSGPSVARVLRYAVGAGAAHVRALADAAPPAGPGGT</sequence>
<keyword evidence="2" id="KW-1185">Reference proteome</keyword>